<dbReference type="Pfam" id="PF00342">
    <property type="entry name" value="PGI"/>
    <property type="match status" value="1"/>
</dbReference>
<keyword evidence="2 4" id="KW-0324">Glycolysis</keyword>
<dbReference type="UniPathway" id="UPA00138"/>
<evidence type="ECO:0000256" key="6">
    <source>
        <dbReference type="SAM" id="MobiDB-lite"/>
    </source>
</evidence>
<evidence type="ECO:0000256" key="4">
    <source>
        <dbReference type="HAMAP-Rule" id="MF_00473"/>
    </source>
</evidence>
<comment type="function">
    <text evidence="4">Catalyzes the reversible isomerization of glucose-6-phosphate to fructose-6-phosphate.</text>
</comment>
<dbReference type="GO" id="GO:0051156">
    <property type="term" value="P:glucose 6-phosphate metabolic process"/>
    <property type="evidence" value="ECO:0007669"/>
    <property type="project" value="TreeGrafter"/>
</dbReference>
<dbReference type="GO" id="GO:0004347">
    <property type="term" value="F:glucose-6-phosphate isomerase activity"/>
    <property type="evidence" value="ECO:0007669"/>
    <property type="project" value="UniProtKB-UniRule"/>
</dbReference>
<accession>A0A4D7C0G1</accession>
<name>A0A4D7C0G1_9SPHN</name>
<keyword evidence="1 4" id="KW-0312">Gluconeogenesis</keyword>
<dbReference type="Gene3D" id="3.40.50.10490">
    <property type="entry name" value="Glucose-6-phosphate isomerase like protein, domain 1"/>
    <property type="match status" value="2"/>
</dbReference>
<dbReference type="EC" id="5.3.1.9" evidence="4"/>
<dbReference type="GO" id="GO:0005829">
    <property type="term" value="C:cytosol"/>
    <property type="evidence" value="ECO:0007669"/>
    <property type="project" value="TreeGrafter"/>
</dbReference>
<comment type="catalytic activity">
    <reaction evidence="4 5">
        <text>alpha-D-glucose 6-phosphate = beta-D-fructose 6-phosphate</text>
        <dbReference type="Rhea" id="RHEA:11816"/>
        <dbReference type="ChEBI" id="CHEBI:57634"/>
        <dbReference type="ChEBI" id="CHEBI:58225"/>
        <dbReference type="EC" id="5.3.1.9"/>
    </reaction>
</comment>
<dbReference type="PROSITE" id="PS00765">
    <property type="entry name" value="P_GLUCOSE_ISOMERASE_1"/>
    <property type="match status" value="1"/>
</dbReference>
<comment type="pathway">
    <text evidence="4 5">Carbohydrate degradation; glycolysis; D-glyceraldehyde 3-phosphate and glycerone phosphate from D-glucose: step 2/4.</text>
</comment>
<dbReference type="PANTHER" id="PTHR11469">
    <property type="entry name" value="GLUCOSE-6-PHOSPHATE ISOMERASE"/>
    <property type="match status" value="1"/>
</dbReference>
<dbReference type="SUPFAM" id="SSF53697">
    <property type="entry name" value="SIS domain"/>
    <property type="match status" value="1"/>
</dbReference>
<feature type="active site" evidence="4">
    <location>
        <position position="403"/>
    </location>
</feature>
<dbReference type="InterPro" id="IPR023096">
    <property type="entry name" value="G6P_Isomerase_C"/>
</dbReference>
<evidence type="ECO:0000256" key="3">
    <source>
        <dbReference type="ARBA" id="ARBA00023235"/>
    </source>
</evidence>
<dbReference type="InterPro" id="IPR035482">
    <property type="entry name" value="SIS_PGI_2"/>
</dbReference>
<dbReference type="UniPathway" id="UPA00109">
    <property type="reaction ID" value="UER00181"/>
</dbReference>
<dbReference type="GO" id="GO:0006094">
    <property type="term" value="P:gluconeogenesis"/>
    <property type="evidence" value="ECO:0007669"/>
    <property type="project" value="UniProtKB-UniRule"/>
</dbReference>
<evidence type="ECO:0000313" key="7">
    <source>
        <dbReference type="EMBL" id="QCI79204.1"/>
    </source>
</evidence>
<feature type="region of interest" description="Disordered" evidence="6">
    <location>
        <begin position="1"/>
        <end position="50"/>
    </location>
</feature>
<dbReference type="PANTHER" id="PTHR11469:SF1">
    <property type="entry name" value="GLUCOSE-6-PHOSPHATE ISOMERASE"/>
    <property type="match status" value="1"/>
</dbReference>
<feature type="active site" description="Proton donor" evidence="4">
    <location>
        <position position="262"/>
    </location>
</feature>
<sequence>MVAASSIRPKAGRRCIRRRGLPRAGCGRQRGQNSRGRGERRRQNGCGRPERACWRLHGDHPHRHRGSVLGPAVIADALRLGTPGRYDLRFLQHRRARLRAGDRGLDPARTLLIACSKTWTTLEMQTNLAQALAWKQAAGVTNPYADVVAVTARPDLAQAQGVSPERIAHFGAWVGGRYSLWSAVGLPVALHYGLPVFEALRAGAREMDAHMADAPPEANAVLISALMGFLYAGVWGRATRAVMPYDQRLNLLVPFLQQLELESDGKRVDHDGDPYTGPAMPVVWGSVGTDAQHAVFQWLHQSSDWCPIDFIAVKTPNHGHATAHQALLANCLAQSSALLRGRADGVDAAQVSPGDRASTTILLDRLDAHALGALLAFYEHRTFAWSVLMGVNCFDQMGVELGKLMARDLTGPMAGAPLPAGWDASTAGLIAALR</sequence>
<dbReference type="InterPro" id="IPR046348">
    <property type="entry name" value="SIS_dom_sf"/>
</dbReference>
<keyword evidence="8" id="KW-1185">Reference proteome</keyword>
<comment type="pathway">
    <text evidence="4">Carbohydrate biosynthesis; gluconeogenesis.</text>
</comment>
<evidence type="ECO:0000313" key="8">
    <source>
        <dbReference type="Proteomes" id="UP000298714"/>
    </source>
</evidence>
<dbReference type="PROSITE" id="PS51463">
    <property type="entry name" value="P_GLUCOSE_ISOMERASE_3"/>
    <property type="match status" value="1"/>
</dbReference>
<dbReference type="CDD" id="cd05016">
    <property type="entry name" value="SIS_PGI_2"/>
    <property type="match status" value="1"/>
</dbReference>
<dbReference type="Gene3D" id="1.10.1390.10">
    <property type="match status" value="1"/>
</dbReference>
<gene>
    <name evidence="4" type="primary">pgi</name>
    <name evidence="7" type="ORF">E6W36_05470</name>
</gene>
<dbReference type="HAMAP" id="MF_00473">
    <property type="entry name" value="G6P_isomerase"/>
    <property type="match status" value="1"/>
</dbReference>
<dbReference type="EMBL" id="CP039704">
    <property type="protein sequence ID" value="QCI79204.1"/>
    <property type="molecule type" value="Genomic_DNA"/>
</dbReference>
<reference evidence="8" key="1">
    <citation type="submission" date="2019-04" db="EMBL/GenBank/DDBJ databases">
        <title>Complete genome sequence of Sphingomonas sp. W1-2-3.</title>
        <authorList>
            <person name="Im W.T."/>
        </authorList>
    </citation>
    <scope>NUCLEOTIDE SEQUENCE [LARGE SCALE GENOMIC DNA]</scope>
    <source>
        <strain evidence="8">W1-2-3</strain>
    </source>
</reference>
<proteinExistence type="inferred from homology"/>
<dbReference type="PRINTS" id="PR00662">
    <property type="entry name" value="G6PISOMERASE"/>
</dbReference>
<dbReference type="KEGG" id="hgn:E6W36_05470"/>
<keyword evidence="4" id="KW-0963">Cytoplasm</keyword>
<dbReference type="Proteomes" id="UP000298714">
    <property type="component" value="Chromosome"/>
</dbReference>
<feature type="compositionally biased region" description="Low complexity" evidence="6">
    <location>
        <begin position="22"/>
        <end position="35"/>
    </location>
</feature>
<organism evidence="7 8">
    <name type="scientific">Hankyongella ginsenosidimutans</name>
    <dbReference type="NCBI Taxonomy" id="1763828"/>
    <lineage>
        <taxon>Bacteria</taxon>
        <taxon>Pseudomonadati</taxon>
        <taxon>Pseudomonadota</taxon>
        <taxon>Alphaproteobacteria</taxon>
        <taxon>Sphingomonadales</taxon>
        <taxon>Sphingomonadaceae</taxon>
        <taxon>Hankyongella</taxon>
    </lineage>
</organism>
<feature type="active site" evidence="4">
    <location>
        <position position="293"/>
    </location>
</feature>
<dbReference type="GO" id="GO:0006096">
    <property type="term" value="P:glycolytic process"/>
    <property type="evidence" value="ECO:0007669"/>
    <property type="project" value="UniProtKB-UniRule"/>
</dbReference>
<dbReference type="InterPro" id="IPR001672">
    <property type="entry name" value="G6P_Isomerase"/>
</dbReference>
<evidence type="ECO:0000256" key="2">
    <source>
        <dbReference type="ARBA" id="ARBA00023152"/>
    </source>
</evidence>
<dbReference type="InterPro" id="IPR018189">
    <property type="entry name" value="Phosphoglucose_isomerase_CS"/>
</dbReference>
<evidence type="ECO:0000256" key="1">
    <source>
        <dbReference type="ARBA" id="ARBA00022432"/>
    </source>
</evidence>
<dbReference type="PROSITE" id="PS00174">
    <property type="entry name" value="P_GLUCOSE_ISOMERASE_2"/>
    <property type="match status" value="1"/>
</dbReference>
<feature type="compositionally biased region" description="Basic residues" evidence="6">
    <location>
        <begin position="10"/>
        <end position="21"/>
    </location>
</feature>
<comment type="subcellular location">
    <subcellularLocation>
        <location evidence="4">Cytoplasm</location>
    </subcellularLocation>
</comment>
<dbReference type="AlphaFoldDB" id="A0A4D7C0G1"/>
<protein>
    <recommendedName>
        <fullName evidence="4">Glucose-6-phosphate isomerase</fullName>
        <shortName evidence="4">GPI</shortName>
        <ecNumber evidence="4">5.3.1.9</ecNumber>
    </recommendedName>
    <alternativeName>
        <fullName evidence="4">Phosphoglucose isomerase</fullName>
        <shortName evidence="4">PGI</shortName>
    </alternativeName>
    <alternativeName>
        <fullName evidence="4">Phosphohexose isomerase</fullName>
        <shortName evidence="4">PHI</shortName>
    </alternativeName>
</protein>
<comment type="similarity">
    <text evidence="4 5">Belongs to the GPI family.</text>
</comment>
<keyword evidence="3 4" id="KW-0413">Isomerase</keyword>
<dbReference type="GO" id="GO:0048029">
    <property type="term" value="F:monosaccharide binding"/>
    <property type="evidence" value="ECO:0007669"/>
    <property type="project" value="TreeGrafter"/>
</dbReference>
<evidence type="ECO:0000256" key="5">
    <source>
        <dbReference type="RuleBase" id="RU000612"/>
    </source>
</evidence>
<dbReference type="GO" id="GO:0097367">
    <property type="term" value="F:carbohydrate derivative binding"/>
    <property type="evidence" value="ECO:0007669"/>
    <property type="project" value="InterPro"/>
</dbReference>